<dbReference type="Proteomes" id="UP001156870">
    <property type="component" value="Unassembled WGS sequence"/>
</dbReference>
<keyword evidence="1" id="KW-0812">Transmembrane</keyword>
<name>A0AA37T468_9GAMM</name>
<proteinExistence type="predicted"/>
<keyword evidence="1" id="KW-0472">Membrane</keyword>
<evidence type="ECO:0000256" key="1">
    <source>
        <dbReference type="SAM" id="Phobius"/>
    </source>
</evidence>
<reference evidence="2 3" key="1">
    <citation type="journal article" date="2014" name="Int. J. Syst. Evol. Microbiol.">
        <title>Complete genome sequence of Corynebacterium casei LMG S-19264T (=DSM 44701T), isolated from a smear-ripened cheese.</title>
        <authorList>
            <consortium name="US DOE Joint Genome Institute (JGI-PGF)"/>
            <person name="Walter F."/>
            <person name="Albersmeier A."/>
            <person name="Kalinowski J."/>
            <person name="Ruckert C."/>
        </authorList>
    </citation>
    <scope>NUCLEOTIDE SEQUENCE [LARGE SCALE GENOMIC DNA]</scope>
    <source>
        <strain evidence="2 3">NBRC 110095</strain>
    </source>
</reference>
<dbReference type="AlphaFoldDB" id="A0AA37T468"/>
<protein>
    <submittedName>
        <fullName evidence="2">Uncharacterized protein</fullName>
    </submittedName>
</protein>
<keyword evidence="1" id="KW-1133">Transmembrane helix</keyword>
<dbReference type="EMBL" id="BSPD01000056">
    <property type="protein sequence ID" value="GLS26535.1"/>
    <property type="molecule type" value="Genomic_DNA"/>
</dbReference>
<comment type="caution">
    <text evidence="2">The sequence shown here is derived from an EMBL/GenBank/DDBJ whole genome shotgun (WGS) entry which is preliminary data.</text>
</comment>
<keyword evidence="3" id="KW-1185">Reference proteome</keyword>
<sequence length="220" mass="24942">MPTVSSACAHQSLTSFGKTQSLIAFLAVIFLAITLSLSAYANVTITTASDTEKEKYIKASLETLLRQYPIQQWVYMEKIMVDETARTPHSHPVVTMSTQQEYLNSTTKLLSTFLHEQFHWHVIINGKPTKKAFRTRIESQFPNPQWQRPYGSGDKGGTLSHLIVCYLEYKALSSLIGEKKAYANLASNEYYTWVYKTVLDPANKEIFEGLLDEFGLMIQA</sequence>
<gene>
    <name evidence="2" type="ORF">GCM10007877_22510</name>
</gene>
<feature type="transmembrane region" description="Helical" evidence="1">
    <location>
        <begin position="21"/>
        <end position="41"/>
    </location>
</feature>
<evidence type="ECO:0000313" key="2">
    <source>
        <dbReference type="EMBL" id="GLS26535.1"/>
    </source>
</evidence>
<accession>A0AA37T468</accession>
<organism evidence="2 3">
    <name type="scientific">Marinibactrum halimedae</name>
    <dbReference type="NCBI Taxonomy" id="1444977"/>
    <lineage>
        <taxon>Bacteria</taxon>
        <taxon>Pseudomonadati</taxon>
        <taxon>Pseudomonadota</taxon>
        <taxon>Gammaproteobacteria</taxon>
        <taxon>Cellvibrionales</taxon>
        <taxon>Cellvibrionaceae</taxon>
        <taxon>Marinibactrum</taxon>
    </lineage>
</organism>
<dbReference type="RefSeq" id="WP_232593189.1">
    <property type="nucleotide sequence ID" value="NZ_BSPD01000056.1"/>
</dbReference>
<evidence type="ECO:0000313" key="3">
    <source>
        <dbReference type="Proteomes" id="UP001156870"/>
    </source>
</evidence>